<dbReference type="InterPro" id="IPR036597">
    <property type="entry name" value="Fido-like_dom_sf"/>
</dbReference>
<gene>
    <name evidence="1" type="ORF">PAC_12943</name>
</gene>
<dbReference type="Gene3D" id="1.10.3290.10">
    <property type="entry name" value="Fido-like domain"/>
    <property type="match status" value="1"/>
</dbReference>
<accession>A0A1L7XDH9</accession>
<dbReference type="Proteomes" id="UP000184330">
    <property type="component" value="Unassembled WGS sequence"/>
</dbReference>
<name>A0A1L7XDH9_9HELO</name>
<dbReference type="STRING" id="576137.A0A1L7XDH9"/>
<evidence type="ECO:0000313" key="2">
    <source>
        <dbReference type="Proteomes" id="UP000184330"/>
    </source>
</evidence>
<reference evidence="1 2" key="1">
    <citation type="submission" date="2016-03" db="EMBL/GenBank/DDBJ databases">
        <authorList>
            <person name="Ploux O."/>
        </authorList>
    </citation>
    <scope>NUCLEOTIDE SEQUENCE [LARGE SCALE GENOMIC DNA]</scope>
    <source>
        <strain evidence="1 2">UAMH 11012</strain>
    </source>
</reference>
<dbReference type="AlphaFoldDB" id="A0A1L7XDH9"/>
<sequence>MAFSPYYKTINLPKAIRKKPLAETNNLTLKMSYDDYDIQRFIPDPEDIFKESGGLSKDIKHLLTESNIPSLASYEEHLLDSMVTMIWASNWLEKAGSSFEITEKICKEILLGRQIQEPSEGDLMYQEIRDNLIAKNVDNDPDHNAVLRSWKQVVQHAYALQYVALHLSLTREPLSEEIIKRTHKS</sequence>
<evidence type="ECO:0000313" key="1">
    <source>
        <dbReference type="EMBL" id="CZR63046.1"/>
    </source>
</evidence>
<dbReference type="OrthoDB" id="439046at2759"/>
<proteinExistence type="predicted"/>
<dbReference type="EMBL" id="FJOG01000022">
    <property type="protein sequence ID" value="CZR63046.1"/>
    <property type="molecule type" value="Genomic_DNA"/>
</dbReference>
<protein>
    <submittedName>
        <fullName evidence="1">Uncharacterized protein</fullName>
    </submittedName>
</protein>
<keyword evidence="2" id="KW-1185">Reference proteome</keyword>
<organism evidence="1 2">
    <name type="scientific">Phialocephala subalpina</name>
    <dbReference type="NCBI Taxonomy" id="576137"/>
    <lineage>
        <taxon>Eukaryota</taxon>
        <taxon>Fungi</taxon>
        <taxon>Dikarya</taxon>
        <taxon>Ascomycota</taxon>
        <taxon>Pezizomycotina</taxon>
        <taxon>Leotiomycetes</taxon>
        <taxon>Helotiales</taxon>
        <taxon>Mollisiaceae</taxon>
        <taxon>Phialocephala</taxon>
        <taxon>Phialocephala fortinii species complex</taxon>
    </lineage>
</organism>